<proteinExistence type="predicted"/>
<dbReference type="Proteomes" id="UP000321424">
    <property type="component" value="Unassembled WGS sequence"/>
</dbReference>
<keyword evidence="6" id="KW-1185">Reference proteome</keyword>
<dbReference type="InterPro" id="IPR014756">
    <property type="entry name" value="Ig_E-set"/>
</dbReference>
<feature type="domain" description="Chitin-binding type-4" evidence="4">
    <location>
        <begin position="40"/>
        <end position="177"/>
    </location>
</feature>
<evidence type="ECO:0000259" key="4">
    <source>
        <dbReference type="Pfam" id="PF03067"/>
    </source>
</evidence>
<dbReference type="PANTHER" id="PTHR34823">
    <property type="entry name" value="GLCNAC-BINDING PROTEIN A"/>
    <property type="match status" value="1"/>
</dbReference>
<evidence type="ECO:0000256" key="1">
    <source>
        <dbReference type="ARBA" id="ARBA00022729"/>
    </source>
</evidence>
<dbReference type="SUPFAM" id="SSF81296">
    <property type="entry name" value="E set domains"/>
    <property type="match status" value="1"/>
</dbReference>
<evidence type="ECO:0000313" key="6">
    <source>
        <dbReference type="Proteomes" id="UP000321424"/>
    </source>
</evidence>
<dbReference type="EMBL" id="BJXA01000121">
    <property type="protein sequence ID" value="GEM43907.1"/>
    <property type="molecule type" value="Genomic_DNA"/>
</dbReference>
<comment type="caution">
    <text evidence="5">The sequence shown here is derived from an EMBL/GenBank/DDBJ whole genome shotgun (WGS) entry which is preliminary data.</text>
</comment>
<sequence>MTAASLTRALQQRMLSVVAAATIAPFIVAALHAAPADAYGYLSAPASRQVQCAQSLLPCGPVKYEPQNVQGPPGQRSCSGGDGRWADLDDDSKPWQVHHTSSTVTFTWTLTALHRTHNYEYWIGDTRVAVIDGKNQPPSGRTVTHTVHLGAFTGPQKLLGIWNVADTPSAFYSCVDLHIGSGTVTPVGIKGVSKKRAQIVA</sequence>
<evidence type="ECO:0000313" key="5">
    <source>
        <dbReference type="EMBL" id="GEM43907.1"/>
    </source>
</evidence>
<keyword evidence="1 3" id="KW-0732">Signal</keyword>
<dbReference type="Pfam" id="PF03067">
    <property type="entry name" value="LPMO_10"/>
    <property type="match status" value="1"/>
</dbReference>
<reference evidence="5 6" key="1">
    <citation type="submission" date="2019-07" db="EMBL/GenBank/DDBJ databases">
        <title>Whole genome shotgun sequence of Nocardia ninae NBRC 108245.</title>
        <authorList>
            <person name="Hosoyama A."/>
            <person name="Uohara A."/>
            <person name="Ohji S."/>
            <person name="Ichikawa N."/>
        </authorList>
    </citation>
    <scope>NUCLEOTIDE SEQUENCE [LARGE SCALE GENOMIC DNA]</scope>
    <source>
        <strain evidence="5 6">NBRC 108245</strain>
    </source>
</reference>
<dbReference type="Gene3D" id="2.70.50.50">
    <property type="entry name" value="chitin-binding protein cbp21"/>
    <property type="match status" value="1"/>
</dbReference>
<organism evidence="5 6">
    <name type="scientific">Nocardia ninae NBRC 108245</name>
    <dbReference type="NCBI Taxonomy" id="1210091"/>
    <lineage>
        <taxon>Bacteria</taxon>
        <taxon>Bacillati</taxon>
        <taxon>Actinomycetota</taxon>
        <taxon>Actinomycetes</taxon>
        <taxon>Mycobacteriales</taxon>
        <taxon>Nocardiaceae</taxon>
        <taxon>Nocardia</taxon>
    </lineage>
</organism>
<feature type="signal peptide" evidence="3">
    <location>
        <begin position="1"/>
        <end position="29"/>
    </location>
</feature>
<dbReference type="PANTHER" id="PTHR34823:SF1">
    <property type="entry name" value="CHITIN-BINDING TYPE-4 DOMAIN-CONTAINING PROTEIN"/>
    <property type="match status" value="1"/>
</dbReference>
<gene>
    <name evidence="5" type="primary">cpbD</name>
    <name evidence="5" type="ORF">NN4_84260</name>
</gene>
<feature type="region of interest" description="Disordered" evidence="2">
    <location>
        <begin position="66"/>
        <end position="85"/>
    </location>
</feature>
<dbReference type="CDD" id="cd21177">
    <property type="entry name" value="LPMO_AA10"/>
    <property type="match status" value="1"/>
</dbReference>
<dbReference type="InterPro" id="IPR004302">
    <property type="entry name" value="Cellulose/chitin-bd_N"/>
</dbReference>
<dbReference type="RefSeq" id="WP_246181401.1">
    <property type="nucleotide sequence ID" value="NZ_BJXA01000121.1"/>
</dbReference>
<name>A0A511MUT8_9NOCA</name>
<dbReference type="AlphaFoldDB" id="A0A511MUT8"/>
<protein>
    <submittedName>
        <fullName evidence="5">Chitin-binding protein</fullName>
    </submittedName>
</protein>
<evidence type="ECO:0000256" key="2">
    <source>
        <dbReference type="SAM" id="MobiDB-lite"/>
    </source>
</evidence>
<dbReference type="InterPro" id="IPR051024">
    <property type="entry name" value="GlcNAc_Chitin_IntDeg"/>
</dbReference>
<evidence type="ECO:0000256" key="3">
    <source>
        <dbReference type="SAM" id="SignalP"/>
    </source>
</evidence>
<accession>A0A511MUT8</accession>
<feature type="chain" id="PRO_5039509645" evidence="3">
    <location>
        <begin position="30"/>
        <end position="201"/>
    </location>
</feature>